<gene>
    <name evidence="1" type="ORF">AAE3_LOCUS4165</name>
</gene>
<evidence type="ECO:0000313" key="2">
    <source>
        <dbReference type="Proteomes" id="UP000467700"/>
    </source>
</evidence>
<evidence type="ECO:0000313" key="1">
    <source>
        <dbReference type="EMBL" id="CAA7261902.1"/>
    </source>
</evidence>
<proteinExistence type="predicted"/>
<dbReference type="EMBL" id="CACVBS010000035">
    <property type="protein sequence ID" value="CAA7261902.1"/>
    <property type="molecule type" value="Genomic_DNA"/>
</dbReference>
<reference evidence="1 2" key="1">
    <citation type="submission" date="2020-01" db="EMBL/GenBank/DDBJ databases">
        <authorList>
            <person name="Gupta K D."/>
        </authorList>
    </citation>
    <scope>NUCLEOTIDE SEQUENCE [LARGE SCALE GENOMIC DNA]</scope>
</reference>
<dbReference type="AlphaFoldDB" id="A0A8S0WP11"/>
<comment type="caution">
    <text evidence="1">The sequence shown here is derived from an EMBL/GenBank/DDBJ whole genome shotgun (WGS) entry which is preliminary data.</text>
</comment>
<dbReference type="Proteomes" id="UP000467700">
    <property type="component" value="Unassembled WGS sequence"/>
</dbReference>
<protein>
    <submittedName>
        <fullName evidence="1">Uncharacterized protein</fullName>
    </submittedName>
</protein>
<organism evidence="1 2">
    <name type="scientific">Cyclocybe aegerita</name>
    <name type="common">Black poplar mushroom</name>
    <name type="synonym">Agrocybe aegerita</name>
    <dbReference type="NCBI Taxonomy" id="1973307"/>
    <lineage>
        <taxon>Eukaryota</taxon>
        <taxon>Fungi</taxon>
        <taxon>Dikarya</taxon>
        <taxon>Basidiomycota</taxon>
        <taxon>Agaricomycotina</taxon>
        <taxon>Agaricomycetes</taxon>
        <taxon>Agaricomycetidae</taxon>
        <taxon>Agaricales</taxon>
        <taxon>Agaricineae</taxon>
        <taxon>Bolbitiaceae</taxon>
        <taxon>Cyclocybe</taxon>
    </lineage>
</organism>
<name>A0A8S0WP11_CYCAE</name>
<accession>A0A8S0WP11</accession>
<keyword evidence="2" id="KW-1185">Reference proteome</keyword>
<sequence length="164" mass="17671">MLLRSRDARWGGRATEVVQCLHEDVGRGPHVNDTPRAAGGGGLKTGAGWMVSSSLEDVSASRREASEKLSSSPGPRIRLKSVAMTAFTKDVIWAKKASPPSMNPVCGLRNGGGQYLEIARKILDSVLDGSPLAIYKHIHYAAWVLSELLKDVRPPNHEPYGSNA</sequence>